<evidence type="ECO:0000256" key="1">
    <source>
        <dbReference type="ARBA" id="ARBA00022737"/>
    </source>
</evidence>
<evidence type="ECO:0000313" key="4">
    <source>
        <dbReference type="EMBL" id="JAA99582.1"/>
    </source>
</evidence>
<proteinExistence type="evidence at transcript level"/>
<organism evidence="4">
    <name type="scientific">Anopheles aquasalis</name>
    <name type="common">Malaria mosquito</name>
    <dbReference type="NCBI Taxonomy" id="42839"/>
    <lineage>
        <taxon>Eukaryota</taxon>
        <taxon>Metazoa</taxon>
        <taxon>Ecdysozoa</taxon>
        <taxon>Arthropoda</taxon>
        <taxon>Hexapoda</taxon>
        <taxon>Insecta</taxon>
        <taxon>Pterygota</taxon>
        <taxon>Neoptera</taxon>
        <taxon>Endopterygota</taxon>
        <taxon>Diptera</taxon>
        <taxon>Nematocera</taxon>
        <taxon>Culicoidea</taxon>
        <taxon>Culicidae</taxon>
        <taxon>Anophelinae</taxon>
        <taxon>Anopheles</taxon>
    </lineage>
</organism>
<dbReference type="InterPro" id="IPR050310">
    <property type="entry name" value="VPS10-sortilin"/>
</dbReference>
<dbReference type="InterPro" id="IPR031778">
    <property type="entry name" value="Sortilin_N"/>
</dbReference>
<dbReference type="PANTHER" id="PTHR12106:SF27">
    <property type="entry name" value="SORTILIN-RELATED RECEPTOR"/>
    <property type="match status" value="1"/>
</dbReference>
<evidence type="ECO:0000259" key="3">
    <source>
        <dbReference type="Pfam" id="PF15902"/>
    </source>
</evidence>
<keyword evidence="1" id="KW-0677">Repeat</keyword>
<sequence>AAAAAVSATTGVWSSWNSCPSLSCGARNAIAPSSTFRSSKMAHPVAVAATERRHRWLPALLLLACCVVPTAQYATTVRHGFPPDILHVEPDIDAVRRMPRSLTLSMDASSSEQYDPEVSALLGRSRFLREHVQQQRVRRDVNPKPNGNKTVPVTPAATSSNVAPSSEYSSSSSKIVAKTTQLNDSHGQLIVHWLGEGTDIMICLAREPPDTEMKSPPPQPSRIFMSSDYGDTFEDKTSQFMLDVNGTKVNSTVEQFFTHPKFNTIVFIDPRNRAIFTSEDYGKTITLRKLDFTPSDLSFYDGDSRSFLVLDKHDPQR</sequence>
<reference evidence="4" key="1">
    <citation type="submission" date="2013-07" db="EMBL/GenBank/DDBJ databases">
        <title>Transcriptome sequencing and developmental regulation of gene expression in Anopheles aquasalis.</title>
        <authorList>
            <consortium name="Brazilian Malaria Network (MCT/CNPq/MS/SCTIE/DECIT/PRONEX 555648/2009-5) and Research Network on Bioactive Molecules from Arthropod Vectors (NAP-MOBIARVE"/>
            <consortium name="University of Sao Paulo)"/>
            <person name="Marinotti O."/>
            <person name="Ribeiro J.M.C."/>
            <person name="Costa-da-Silva A.L."/>
            <person name="Silva M.C.P."/>
            <person name="Lopes A.R."/>
            <person name="Barros M.S."/>
            <person name="Sa-Nunes A."/>
            <person name="Konjin B.B."/>
            <person name="Carvalho E."/>
            <person name="Suesdek L."/>
            <person name="Silva-Neto M.A.C."/>
            <person name="Capurro M.L."/>
        </authorList>
    </citation>
    <scope>NUCLEOTIDE SEQUENCE</scope>
    <source>
        <tissue evidence="4">Whole body</tissue>
    </source>
</reference>
<dbReference type="AlphaFoldDB" id="T1E9A8"/>
<dbReference type="VEuPathDB" id="VectorBase:AAQUA_006068"/>
<feature type="compositionally biased region" description="Basic and acidic residues" evidence="2">
    <location>
        <begin position="132"/>
        <end position="142"/>
    </location>
</feature>
<dbReference type="Pfam" id="PF15902">
    <property type="entry name" value="Sortilin-Vps10"/>
    <property type="match status" value="1"/>
</dbReference>
<accession>T1E9A8</accession>
<feature type="non-terminal residue" evidence="4">
    <location>
        <position position="317"/>
    </location>
</feature>
<protein>
    <submittedName>
        <fullName evidence="4">Putative vacuolar sorting protein</fullName>
    </submittedName>
</protein>
<feature type="compositionally biased region" description="Low complexity" evidence="2">
    <location>
        <begin position="159"/>
        <end position="172"/>
    </location>
</feature>
<dbReference type="PANTHER" id="PTHR12106">
    <property type="entry name" value="SORTILIN RELATED"/>
    <property type="match status" value="1"/>
</dbReference>
<feature type="non-terminal residue" evidence="4">
    <location>
        <position position="1"/>
    </location>
</feature>
<feature type="region of interest" description="Disordered" evidence="2">
    <location>
        <begin position="132"/>
        <end position="172"/>
    </location>
</feature>
<dbReference type="GO" id="GO:0005794">
    <property type="term" value="C:Golgi apparatus"/>
    <property type="evidence" value="ECO:0007669"/>
    <property type="project" value="TreeGrafter"/>
</dbReference>
<evidence type="ECO:0000256" key="2">
    <source>
        <dbReference type="SAM" id="MobiDB-lite"/>
    </source>
</evidence>
<dbReference type="SUPFAM" id="SSF110296">
    <property type="entry name" value="Oligoxyloglucan reducing end-specific cellobiohydrolase"/>
    <property type="match status" value="1"/>
</dbReference>
<dbReference type="GO" id="GO:0016020">
    <property type="term" value="C:membrane"/>
    <property type="evidence" value="ECO:0007669"/>
    <property type="project" value="TreeGrafter"/>
</dbReference>
<dbReference type="Gene3D" id="2.130.10.10">
    <property type="entry name" value="YVTN repeat-like/Quinoprotein amine dehydrogenase"/>
    <property type="match status" value="1"/>
</dbReference>
<feature type="domain" description="Sortilin N-terminal" evidence="3">
    <location>
        <begin position="222"/>
        <end position="311"/>
    </location>
</feature>
<dbReference type="InterPro" id="IPR015943">
    <property type="entry name" value="WD40/YVTN_repeat-like_dom_sf"/>
</dbReference>
<dbReference type="EMBL" id="GAMD01002008">
    <property type="protein sequence ID" value="JAA99582.1"/>
    <property type="molecule type" value="mRNA"/>
</dbReference>
<dbReference type="GO" id="GO:0006892">
    <property type="term" value="P:post-Golgi vesicle-mediated transport"/>
    <property type="evidence" value="ECO:0007669"/>
    <property type="project" value="TreeGrafter"/>
</dbReference>
<name>T1E9A8_ANOAQ</name>